<feature type="compositionally biased region" description="Basic and acidic residues" evidence="11">
    <location>
        <begin position="806"/>
        <end position="822"/>
    </location>
</feature>
<evidence type="ECO:0000256" key="2">
    <source>
        <dbReference type="ARBA" id="ARBA00007242"/>
    </source>
</evidence>
<name>A0AAN9BMV0_9CAEN</name>
<feature type="compositionally biased region" description="Low complexity" evidence="11">
    <location>
        <begin position="594"/>
        <end position="607"/>
    </location>
</feature>
<keyword evidence="7 12" id="KW-0472">Membrane</keyword>
<feature type="transmembrane region" description="Helical" evidence="12">
    <location>
        <begin position="308"/>
        <end position="335"/>
    </location>
</feature>
<evidence type="ECO:0000256" key="1">
    <source>
        <dbReference type="ARBA" id="ARBA00004651"/>
    </source>
</evidence>
<evidence type="ECO:0000256" key="3">
    <source>
        <dbReference type="ARBA" id="ARBA00022475"/>
    </source>
</evidence>
<dbReference type="Proteomes" id="UP001374579">
    <property type="component" value="Unassembled WGS sequence"/>
</dbReference>
<dbReference type="AlphaFoldDB" id="A0AAN9BMV0"/>
<keyword evidence="15" id="KW-1185">Reference proteome</keyword>
<dbReference type="InterPro" id="IPR017979">
    <property type="entry name" value="GPCR_3_CS"/>
</dbReference>
<evidence type="ECO:0000256" key="11">
    <source>
        <dbReference type="SAM" id="MobiDB-lite"/>
    </source>
</evidence>
<gene>
    <name evidence="14" type="ORF">V1264_015925</name>
</gene>
<dbReference type="InterPro" id="IPR000337">
    <property type="entry name" value="GPCR_3"/>
</dbReference>
<keyword evidence="6" id="KW-0297">G-protein coupled receptor</keyword>
<feature type="transmembrane region" description="Helical" evidence="12">
    <location>
        <begin position="239"/>
        <end position="258"/>
    </location>
</feature>
<feature type="compositionally biased region" description="Low complexity" evidence="11">
    <location>
        <begin position="847"/>
        <end position="860"/>
    </location>
</feature>
<feature type="transmembrane region" description="Helical" evidence="12">
    <location>
        <begin position="392"/>
        <end position="413"/>
    </location>
</feature>
<dbReference type="CDD" id="cd15285">
    <property type="entry name" value="7tmC_mGluR_group1"/>
    <property type="match status" value="1"/>
</dbReference>
<dbReference type="PRINTS" id="PR00593">
    <property type="entry name" value="MTABOTROPICR"/>
</dbReference>
<keyword evidence="4 12" id="KW-0812">Transmembrane</keyword>
<dbReference type="GO" id="GO:0005886">
    <property type="term" value="C:plasma membrane"/>
    <property type="evidence" value="ECO:0007669"/>
    <property type="project" value="UniProtKB-SubCell"/>
</dbReference>
<dbReference type="InterPro" id="IPR050726">
    <property type="entry name" value="mGluR"/>
</dbReference>
<keyword evidence="10" id="KW-0807">Transducer</keyword>
<dbReference type="SUPFAM" id="SSF53822">
    <property type="entry name" value="Periplasmic binding protein-like I"/>
    <property type="match status" value="1"/>
</dbReference>
<feature type="domain" description="G-protein coupled receptors family 3 profile" evidence="13">
    <location>
        <begin position="201"/>
        <end position="462"/>
    </location>
</feature>
<evidence type="ECO:0000256" key="5">
    <source>
        <dbReference type="ARBA" id="ARBA00022989"/>
    </source>
</evidence>
<dbReference type="PANTHER" id="PTHR24060">
    <property type="entry name" value="METABOTROPIC GLUTAMATE RECEPTOR"/>
    <property type="match status" value="1"/>
</dbReference>
<dbReference type="Gene3D" id="2.10.50.30">
    <property type="entry name" value="GPCR, family 3, nine cysteines domain"/>
    <property type="match status" value="1"/>
</dbReference>
<evidence type="ECO:0000256" key="7">
    <source>
        <dbReference type="ARBA" id="ARBA00023136"/>
    </source>
</evidence>
<dbReference type="PROSITE" id="PS00981">
    <property type="entry name" value="G_PROTEIN_RECEP_F3_3"/>
    <property type="match status" value="1"/>
</dbReference>
<dbReference type="InterPro" id="IPR011500">
    <property type="entry name" value="GPCR_3_9-Cys_dom"/>
</dbReference>
<feature type="region of interest" description="Disordered" evidence="11">
    <location>
        <begin position="536"/>
        <end position="574"/>
    </location>
</feature>
<dbReference type="InterPro" id="IPR017978">
    <property type="entry name" value="GPCR_3_C"/>
</dbReference>
<evidence type="ECO:0000256" key="6">
    <source>
        <dbReference type="ARBA" id="ARBA00023040"/>
    </source>
</evidence>
<feature type="region of interest" description="Disordered" evidence="11">
    <location>
        <begin position="748"/>
        <end position="898"/>
    </location>
</feature>
<dbReference type="FunFam" id="2.10.50.30:FF:000001">
    <property type="entry name" value="metabotropic glutamate receptor 1"/>
    <property type="match status" value="1"/>
</dbReference>
<evidence type="ECO:0000313" key="15">
    <source>
        <dbReference type="Proteomes" id="UP001374579"/>
    </source>
</evidence>
<feature type="transmembrane region" description="Helical" evidence="12">
    <location>
        <begin position="355"/>
        <end position="380"/>
    </location>
</feature>
<organism evidence="14 15">
    <name type="scientific">Littorina saxatilis</name>
    <dbReference type="NCBI Taxonomy" id="31220"/>
    <lineage>
        <taxon>Eukaryota</taxon>
        <taxon>Metazoa</taxon>
        <taxon>Spiralia</taxon>
        <taxon>Lophotrochozoa</taxon>
        <taxon>Mollusca</taxon>
        <taxon>Gastropoda</taxon>
        <taxon>Caenogastropoda</taxon>
        <taxon>Littorinimorpha</taxon>
        <taxon>Littorinoidea</taxon>
        <taxon>Littorinidae</taxon>
        <taxon>Littorina</taxon>
    </lineage>
</organism>
<evidence type="ECO:0000313" key="14">
    <source>
        <dbReference type="EMBL" id="KAK7108134.1"/>
    </source>
</evidence>
<reference evidence="14 15" key="1">
    <citation type="submission" date="2024-02" db="EMBL/GenBank/DDBJ databases">
        <title>Chromosome-scale genome assembly of the rough periwinkle Littorina saxatilis.</title>
        <authorList>
            <person name="De Jode A."/>
            <person name="Faria R."/>
            <person name="Formenti G."/>
            <person name="Sims Y."/>
            <person name="Smith T.P."/>
            <person name="Tracey A."/>
            <person name="Wood J.M.D."/>
            <person name="Zagrodzka Z.B."/>
            <person name="Johannesson K."/>
            <person name="Butlin R.K."/>
            <person name="Leder E.H."/>
        </authorList>
    </citation>
    <scope>NUCLEOTIDE SEQUENCE [LARGE SCALE GENOMIC DNA]</scope>
    <source>
        <strain evidence="14">Snail1</strain>
        <tissue evidence="14">Muscle</tissue>
    </source>
</reference>
<dbReference type="InterPro" id="IPR001828">
    <property type="entry name" value="ANF_lig-bd_rcpt"/>
</dbReference>
<protein>
    <recommendedName>
        <fullName evidence="13">G-protein coupled receptors family 3 profile domain-containing protein</fullName>
    </recommendedName>
</protein>
<dbReference type="InterPro" id="IPR000162">
    <property type="entry name" value="GPCR_3_mtglu_rcpt"/>
</dbReference>
<keyword evidence="5 12" id="KW-1133">Transmembrane helix</keyword>
<comment type="subcellular location">
    <subcellularLocation>
        <location evidence="1">Cell membrane</location>
        <topology evidence="1">Multi-pass membrane protein</topology>
    </subcellularLocation>
</comment>
<comment type="similarity">
    <text evidence="2">Belongs to the G-protein coupled receptor 3 family.</text>
</comment>
<evidence type="ECO:0000256" key="12">
    <source>
        <dbReference type="SAM" id="Phobius"/>
    </source>
</evidence>
<dbReference type="Pfam" id="PF01094">
    <property type="entry name" value="ANF_receptor"/>
    <property type="match status" value="1"/>
</dbReference>
<feature type="transmembrane region" description="Helical" evidence="12">
    <location>
        <begin position="203"/>
        <end position="227"/>
    </location>
</feature>
<dbReference type="Pfam" id="PF00003">
    <property type="entry name" value="7tm_3"/>
    <property type="match status" value="1"/>
</dbReference>
<feature type="region of interest" description="Disordered" evidence="11">
    <location>
        <begin position="588"/>
        <end position="614"/>
    </location>
</feature>
<feature type="transmembrane region" description="Helical" evidence="12">
    <location>
        <begin position="270"/>
        <end position="287"/>
    </location>
</feature>
<evidence type="ECO:0000256" key="4">
    <source>
        <dbReference type="ARBA" id="ARBA00022692"/>
    </source>
</evidence>
<dbReference type="InterPro" id="IPR038550">
    <property type="entry name" value="GPCR_3_9-Cys_sf"/>
</dbReference>
<keyword evidence="9" id="KW-0325">Glycoprotein</keyword>
<keyword evidence="3" id="KW-1003">Cell membrane</keyword>
<comment type="caution">
    <text evidence="14">The sequence shown here is derived from an EMBL/GenBank/DDBJ whole genome shotgun (WGS) entry which is preliminary data.</text>
</comment>
<dbReference type="PRINTS" id="PR00248">
    <property type="entry name" value="GPCRMGR"/>
</dbReference>
<keyword evidence="8" id="KW-0675">Receptor</keyword>
<sequence length="921" mass="102194">MGSDQDSKLGFVVNAVMTMALALHDMYTDLCPKGQGLCEKMTPINGTLFLEYLLNVSFPSYSGHEVHFDDHGDPPGRYEILNYQPVKQADGNVTYKYVTIGQWMTGDLELNDSAIYWPGKGRNPRKPFQSVCSQPCGAGFVKQGVGSDGIQCCWVCTPCKDNEIVVDEAHCKACRLGWWPNDNKTDCEEIPVDFVTWHDTGSIVVATLACVGLLFTLWVTTIFVRSHNTPVVKASTRELSYILLIGISLAFSCNFILVSKPNPVLCYLSRIVPGLAFSLMYGALVTRTNRIARILEGSKRIMTKKPRFMSATAQVVITGIIIGIECVILSVMLVIEPADSKMDYSVPKRVRLVCNTSTLGIIVPLGFDLFLIFMCTLYAVKTRNLPENFNEAKFIGFTMYTTCVIWLGFFPIYFGSQNKEVTMSISISLSAAIALTLLFFPKVYIIVWAPEKNTRGAFTTSKDVRCHIGSKSMQSCDSVEFKEGRYDAINKSDSKMQRAWRQKSLDEKKLRFVMKRSSIPTQLSSSTYVNHGVLANHKTPAAGSSGVQTPPRAESKGFDSKRKSPMLKGQQGRNYIDDFSDYDCLLEEEEREASSSGGTKSSVSRGSMYRDSECQTGEELVQAMFLQLRRRKFHSSSSSNTPSSPYLPIRDFEGVVKEVTFDTNVVKEVTFDTHVVPVHVDSSWSQQQQSPPLNEHAPKVPEELPLLSRNLNDENFLRTEEFEDSGGLRAEGGHHQRRLSDLSALSYMDGVSSPETPGSQGQQPLPRRSSDTSDVSSHRAFHNIYHRPPTPRTPRKLLIQNNHNDISGDPRHRLSQTLHRDSLPSPHLLHAGLASSSATPRGIPTASSSPSLSSLVSQGSRMNGGGRGERSEEEEGEEEEENVPDGEEGAAEDDEGVIEFQQYLQDRGVTLDMSSVQTSDL</sequence>
<dbReference type="Pfam" id="PF07562">
    <property type="entry name" value="NCD3G"/>
    <property type="match status" value="1"/>
</dbReference>
<dbReference type="PROSITE" id="PS50259">
    <property type="entry name" value="G_PROTEIN_RECEP_F3_4"/>
    <property type="match status" value="1"/>
</dbReference>
<evidence type="ECO:0000256" key="9">
    <source>
        <dbReference type="ARBA" id="ARBA00023180"/>
    </source>
</evidence>
<dbReference type="Gene3D" id="3.40.50.2300">
    <property type="match status" value="1"/>
</dbReference>
<dbReference type="EMBL" id="JBAMIC010000004">
    <property type="protein sequence ID" value="KAK7108134.1"/>
    <property type="molecule type" value="Genomic_DNA"/>
</dbReference>
<evidence type="ECO:0000259" key="13">
    <source>
        <dbReference type="PROSITE" id="PS50259"/>
    </source>
</evidence>
<feature type="compositionally biased region" description="Basic and acidic residues" evidence="11">
    <location>
        <begin position="553"/>
        <end position="562"/>
    </location>
</feature>
<feature type="transmembrane region" description="Helical" evidence="12">
    <location>
        <begin position="425"/>
        <end position="447"/>
    </location>
</feature>
<feature type="compositionally biased region" description="Acidic residues" evidence="11">
    <location>
        <begin position="871"/>
        <end position="897"/>
    </location>
</feature>
<proteinExistence type="inferred from homology"/>
<evidence type="ECO:0000256" key="8">
    <source>
        <dbReference type="ARBA" id="ARBA00023170"/>
    </source>
</evidence>
<dbReference type="InterPro" id="IPR028082">
    <property type="entry name" value="Peripla_BP_I"/>
</dbReference>
<evidence type="ECO:0000256" key="10">
    <source>
        <dbReference type="ARBA" id="ARBA00023224"/>
    </source>
</evidence>
<feature type="compositionally biased region" description="Polar residues" evidence="11">
    <location>
        <begin position="753"/>
        <end position="763"/>
    </location>
</feature>
<accession>A0AAN9BMV0</accession>
<dbReference type="GO" id="GO:0004930">
    <property type="term" value="F:G protein-coupled receptor activity"/>
    <property type="evidence" value="ECO:0007669"/>
    <property type="project" value="UniProtKB-KW"/>
</dbReference>